<keyword evidence="5" id="KW-0539">Nucleus</keyword>
<evidence type="ECO:0000313" key="9">
    <source>
        <dbReference type="Proteomes" id="UP000002320"/>
    </source>
</evidence>
<dbReference type="FunFam" id="4.10.280.10:FF:000010">
    <property type="entry name" value="Scleraxis bHLH transcription factor"/>
    <property type="match status" value="1"/>
</dbReference>
<dbReference type="GO" id="GO:0032502">
    <property type="term" value="P:developmental process"/>
    <property type="evidence" value="ECO:0007669"/>
    <property type="project" value="TreeGrafter"/>
</dbReference>
<evidence type="ECO:0000313" key="7">
    <source>
        <dbReference type="EMBL" id="EDS33665.1"/>
    </source>
</evidence>
<dbReference type="HOGENOM" id="CLU_1519352_0_0_1"/>
<dbReference type="InterPro" id="IPR050283">
    <property type="entry name" value="E-box_TF_Regulators"/>
</dbReference>
<reference evidence="8" key="2">
    <citation type="submission" date="2020-05" db="UniProtKB">
        <authorList>
            <consortium name="EnsemblMetazoa"/>
        </authorList>
    </citation>
    <scope>IDENTIFICATION</scope>
    <source>
        <strain evidence="8">JHB</strain>
    </source>
</reference>
<evidence type="ECO:0000256" key="4">
    <source>
        <dbReference type="ARBA" id="ARBA00023163"/>
    </source>
</evidence>
<dbReference type="KEGG" id="cqu:CpipJ_CPIJ009732"/>
<dbReference type="SUPFAM" id="SSF47459">
    <property type="entry name" value="HLH, helix-loop-helix DNA-binding domain"/>
    <property type="match status" value="1"/>
</dbReference>
<dbReference type="eggNOG" id="KOG4029">
    <property type="taxonomic scope" value="Eukaryota"/>
</dbReference>
<proteinExistence type="predicted"/>
<name>B0WS46_CULQU</name>
<dbReference type="GO" id="GO:0005634">
    <property type="term" value="C:nucleus"/>
    <property type="evidence" value="ECO:0007669"/>
    <property type="project" value="UniProtKB-SubCell"/>
</dbReference>
<dbReference type="SMART" id="SM00353">
    <property type="entry name" value="HLH"/>
    <property type="match status" value="1"/>
</dbReference>
<dbReference type="GO" id="GO:0000977">
    <property type="term" value="F:RNA polymerase II transcription regulatory region sequence-specific DNA binding"/>
    <property type="evidence" value="ECO:0007669"/>
    <property type="project" value="TreeGrafter"/>
</dbReference>
<keyword evidence="4" id="KW-0804">Transcription</keyword>
<dbReference type="EMBL" id="DS232064">
    <property type="protein sequence ID" value="EDS33665.1"/>
    <property type="molecule type" value="Genomic_DNA"/>
</dbReference>
<dbReference type="CDD" id="cd11466">
    <property type="entry name" value="bHLH_TS_HAND"/>
    <property type="match status" value="1"/>
</dbReference>
<dbReference type="OrthoDB" id="10055449at2759"/>
<dbReference type="InParanoid" id="B0WS46"/>
<gene>
    <name evidence="8" type="primary">6042406</name>
    <name evidence="7" type="ORF">CpipJ_CPIJ009732</name>
</gene>
<evidence type="ECO:0000259" key="6">
    <source>
        <dbReference type="PROSITE" id="PS50888"/>
    </source>
</evidence>
<dbReference type="PANTHER" id="PTHR23349">
    <property type="entry name" value="BASIC HELIX-LOOP-HELIX TRANSCRIPTION FACTOR, TWIST"/>
    <property type="match status" value="1"/>
</dbReference>
<dbReference type="Pfam" id="PF00010">
    <property type="entry name" value="HLH"/>
    <property type="match status" value="1"/>
</dbReference>
<dbReference type="PROSITE" id="PS50888">
    <property type="entry name" value="BHLH"/>
    <property type="match status" value="1"/>
</dbReference>
<feature type="domain" description="BHLH" evidence="6">
    <location>
        <begin position="76"/>
        <end position="128"/>
    </location>
</feature>
<sequence>MEHTTRDSKCTVPSGTRKRVLGFRMCYICDEGYYGATTTTGLSGAASSASINTSSSGGIALVTSGSGGQPVVRVVKRRNTANKKERRRTQSINSAYTSLRDRIPNVPNDTKLSKIKTLRLAISYIAHLLAVVNGSQDPSCDFRAELVPSSRKINAERRAQKNMLQSHIYYAQLKLFH</sequence>
<keyword evidence="2" id="KW-0805">Transcription regulation</keyword>
<dbReference type="STRING" id="7176.B0WS46"/>
<evidence type="ECO:0000256" key="2">
    <source>
        <dbReference type="ARBA" id="ARBA00023015"/>
    </source>
</evidence>
<evidence type="ECO:0000256" key="3">
    <source>
        <dbReference type="ARBA" id="ARBA00023125"/>
    </source>
</evidence>
<dbReference type="VEuPathDB" id="VectorBase:CQUJHB011222"/>
<accession>B0WS46</accession>
<organism>
    <name type="scientific">Culex quinquefasciatus</name>
    <name type="common">Southern house mosquito</name>
    <name type="synonym">Culex pungens</name>
    <dbReference type="NCBI Taxonomy" id="7176"/>
    <lineage>
        <taxon>Eukaryota</taxon>
        <taxon>Metazoa</taxon>
        <taxon>Ecdysozoa</taxon>
        <taxon>Arthropoda</taxon>
        <taxon>Hexapoda</taxon>
        <taxon>Insecta</taxon>
        <taxon>Pterygota</taxon>
        <taxon>Neoptera</taxon>
        <taxon>Endopterygota</taxon>
        <taxon>Diptera</taxon>
        <taxon>Nematocera</taxon>
        <taxon>Culicoidea</taxon>
        <taxon>Culicidae</taxon>
        <taxon>Culicinae</taxon>
        <taxon>Culicini</taxon>
        <taxon>Culex</taxon>
        <taxon>Culex</taxon>
    </lineage>
</organism>
<dbReference type="Proteomes" id="UP000002320">
    <property type="component" value="Unassembled WGS sequence"/>
</dbReference>
<dbReference type="EnsemblMetazoa" id="CPIJ009732-RA">
    <property type="protein sequence ID" value="CPIJ009732-PA"/>
    <property type="gene ID" value="CPIJ009732"/>
</dbReference>
<keyword evidence="9" id="KW-1185">Reference proteome</keyword>
<evidence type="ECO:0000256" key="1">
    <source>
        <dbReference type="ARBA" id="ARBA00004123"/>
    </source>
</evidence>
<keyword evidence="3" id="KW-0238">DNA-binding</keyword>
<evidence type="ECO:0000256" key="5">
    <source>
        <dbReference type="ARBA" id="ARBA00023242"/>
    </source>
</evidence>
<protein>
    <recommendedName>
        <fullName evidence="6">BHLH domain-containing protein</fullName>
    </recommendedName>
</protein>
<evidence type="ECO:0000313" key="8">
    <source>
        <dbReference type="EnsemblMetazoa" id="CPIJ009732-PA"/>
    </source>
</evidence>
<dbReference type="GO" id="GO:0000981">
    <property type="term" value="F:DNA-binding transcription factor activity, RNA polymerase II-specific"/>
    <property type="evidence" value="ECO:0007669"/>
    <property type="project" value="TreeGrafter"/>
</dbReference>
<dbReference type="Gene3D" id="4.10.280.10">
    <property type="entry name" value="Helix-loop-helix DNA-binding domain"/>
    <property type="match status" value="1"/>
</dbReference>
<dbReference type="VEuPathDB" id="VectorBase:CPIJ009732"/>
<reference evidence="7" key="1">
    <citation type="submission" date="2007-03" db="EMBL/GenBank/DDBJ databases">
        <title>Annotation of Culex pipiens quinquefasciatus.</title>
        <authorList>
            <consortium name="The Broad Institute Genome Sequencing Platform"/>
            <person name="Atkinson P.W."/>
            <person name="Hemingway J."/>
            <person name="Christensen B.M."/>
            <person name="Higgs S."/>
            <person name="Kodira C."/>
            <person name="Hannick L."/>
            <person name="Megy K."/>
            <person name="O'Leary S."/>
            <person name="Pearson M."/>
            <person name="Haas B.J."/>
            <person name="Mauceli E."/>
            <person name="Wortman J.R."/>
            <person name="Lee N.H."/>
            <person name="Guigo R."/>
            <person name="Stanke M."/>
            <person name="Alvarado L."/>
            <person name="Amedeo P."/>
            <person name="Antoine C.H."/>
            <person name="Arensburger P."/>
            <person name="Bidwell S.L."/>
            <person name="Crawford M."/>
            <person name="Camaro F."/>
            <person name="Devon K."/>
            <person name="Engels R."/>
            <person name="Hammond M."/>
            <person name="Howarth C."/>
            <person name="Koehrsen M."/>
            <person name="Lawson D."/>
            <person name="Montgomery P."/>
            <person name="Nene V."/>
            <person name="Nusbaum C."/>
            <person name="Puiu D."/>
            <person name="Romero-Severson J."/>
            <person name="Severson D.W."/>
            <person name="Shumway M."/>
            <person name="Sisk P."/>
            <person name="Stolte C."/>
            <person name="Zeng Q."/>
            <person name="Eisenstadt E."/>
            <person name="Fraser-Liggett C."/>
            <person name="Strausberg R."/>
            <person name="Galagan J."/>
            <person name="Birren B."/>
            <person name="Collins F.H."/>
        </authorList>
    </citation>
    <scope>NUCLEOTIDE SEQUENCE [LARGE SCALE GENOMIC DNA]</scope>
    <source>
        <strain evidence="7">JHB</strain>
    </source>
</reference>
<dbReference type="GO" id="GO:0046983">
    <property type="term" value="F:protein dimerization activity"/>
    <property type="evidence" value="ECO:0007669"/>
    <property type="project" value="InterPro"/>
</dbReference>
<dbReference type="InterPro" id="IPR036638">
    <property type="entry name" value="HLH_DNA-bd_sf"/>
</dbReference>
<dbReference type="InterPro" id="IPR011598">
    <property type="entry name" value="bHLH_dom"/>
</dbReference>
<dbReference type="AlphaFoldDB" id="B0WS46"/>
<dbReference type="PANTHER" id="PTHR23349:SF68">
    <property type="entry name" value="FI14601P"/>
    <property type="match status" value="1"/>
</dbReference>
<comment type="subcellular location">
    <subcellularLocation>
        <location evidence="1">Nucleus</location>
    </subcellularLocation>
</comment>